<dbReference type="CDD" id="cd11056">
    <property type="entry name" value="CYP6-like"/>
    <property type="match status" value="1"/>
</dbReference>
<dbReference type="InterPro" id="IPR001128">
    <property type="entry name" value="Cyt_P450"/>
</dbReference>
<evidence type="ECO:0000256" key="10">
    <source>
        <dbReference type="ARBA" id="ARBA00023004"/>
    </source>
</evidence>
<keyword evidence="9 13" id="KW-0560">Oxidoreductase</keyword>
<dbReference type="PROSITE" id="PS00086">
    <property type="entry name" value="CYTOCHROME_P450"/>
    <property type="match status" value="1"/>
</dbReference>
<dbReference type="GO" id="GO:0016705">
    <property type="term" value="F:oxidoreductase activity, acting on paired donors, with incorporation or reduction of molecular oxygen"/>
    <property type="evidence" value="ECO:0007669"/>
    <property type="project" value="InterPro"/>
</dbReference>
<evidence type="ECO:0000313" key="15">
    <source>
        <dbReference type="Proteomes" id="UP000655588"/>
    </source>
</evidence>
<evidence type="ECO:0000256" key="13">
    <source>
        <dbReference type="RuleBase" id="RU000461"/>
    </source>
</evidence>
<dbReference type="PRINTS" id="PR00463">
    <property type="entry name" value="EP450I"/>
</dbReference>
<keyword evidence="15" id="KW-1185">Reference proteome</keyword>
<dbReference type="InterPro" id="IPR050476">
    <property type="entry name" value="Insect_CytP450_Detox"/>
</dbReference>
<dbReference type="InterPro" id="IPR002401">
    <property type="entry name" value="Cyt_P450_E_grp-I"/>
</dbReference>
<evidence type="ECO:0000256" key="12">
    <source>
        <dbReference type="ARBA" id="ARBA00023136"/>
    </source>
</evidence>
<reference evidence="14" key="1">
    <citation type="submission" date="2019-11" db="EMBL/GenBank/DDBJ databases">
        <title>The nuclear and mitochondrial genomes of Frieseomelitta varia - a highly eusocial stingless bee (Meliponini) with a permanently sterile worker caste.</title>
        <authorList>
            <person name="Freitas F.C.P."/>
            <person name="Lourenco A.P."/>
            <person name="Nunes F.M.F."/>
            <person name="Paschoal A.R."/>
            <person name="Abreu F.C.P."/>
            <person name="Barbin F.O."/>
            <person name="Bataglia L."/>
            <person name="Cardoso-Junior C.A.M."/>
            <person name="Cervoni M.S."/>
            <person name="Silva S.R."/>
            <person name="Dalarmi F."/>
            <person name="Del Lama M.A."/>
            <person name="Depintor T.S."/>
            <person name="Ferreira K.M."/>
            <person name="Goria P.S."/>
            <person name="Jaskot M.C."/>
            <person name="Lago D.C."/>
            <person name="Luna-Lucena D."/>
            <person name="Moda L.M."/>
            <person name="Nascimento L."/>
            <person name="Pedrino M."/>
            <person name="Rabico F.O."/>
            <person name="Sanches F.C."/>
            <person name="Santos D.E."/>
            <person name="Santos C.G."/>
            <person name="Vieira J."/>
            <person name="Lopes T.F."/>
            <person name="Barchuk A.R."/>
            <person name="Hartfelder K."/>
            <person name="Simoes Z.L.P."/>
            <person name="Bitondi M.M.G."/>
            <person name="Pinheiro D.G."/>
        </authorList>
    </citation>
    <scope>NUCLEOTIDE SEQUENCE</scope>
    <source>
        <strain evidence="14">USP_RPSP 00005682</strain>
        <tissue evidence="14">Whole individual</tissue>
    </source>
</reference>
<dbReference type="GO" id="GO:0005506">
    <property type="term" value="F:iron ion binding"/>
    <property type="evidence" value="ECO:0007669"/>
    <property type="project" value="InterPro"/>
</dbReference>
<keyword evidence="12" id="KW-0472">Membrane</keyword>
<evidence type="ECO:0008006" key="16">
    <source>
        <dbReference type="Google" id="ProtNLM"/>
    </source>
</evidence>
<dbReference type="Pfam" id="PF00067">
    <property type="entry name" value="p450"/>
    <property type="match status" value="2"/>
</dbReference>
<comment type="caution">
    <text evidence="14">The sequence shown here is derived from an EMBL/GenBank/DDBJ whole genome shotgun (WGS) entry which is preliminary data.</text>
</comment>
<dbReference type="AlphaFoldDB" id="A0A833VX33"/>
<evidence type="ECO:0000256" key="2">
    <source>
        <dbReference type="ARBA" id="ARBA00004174"/>
    </source>
</evidence>
<evidence type="ECO:0000256" key="8">
    <source>
        <dbReference type="ARBA" id="ARBA00022848"/>
    </source>
</evidence>
<keyword evidence="11 13" id="KW-0503">Monooxygenase</keyword>
<dbReference type="EMBL" id="WNWW01000277">
    <property type="protein sequence ID" value="KAF3427105.1"/>
    <property type="molecule type" value="Genomic_DNA"/>
</dbReference>
<dbReference type="InterPro" id="IPR017972">
    <property type="entry name" value="Cyt_P450_CS"/>
</dbReference>
<dbReference type="FunFam" id="1.10.630.10:FF:000042">
    <property type="entry name" value="Cytochrome P450"/>
    <property type="match status" value="1"/>
</dbReference>
<evidence type="ECO:0000313" key="14">
    <source>
        <dbReference type="EMBL" id="KAF3427105.1"/>
    </source>
</evidence>
<keyword evidence="6 13" id="KW-0479">Metal-binding</keyword>
<dbReference type="PANTHER" id="PTHR24292:SF54">
    <property type="entry name" value="CYP9F3-RELATED"/>
    <property type="match status" value="1"/>
</dbReference>
<evidence type="ECO:0000256" key="1">
    <source>
        <dbReference type="ARBA" id="ARBA00001971"/>
    </source>
</evidence>
<gene>
    <name evidence="14" type="ORF">E2986_11174</name>
</gene>
<comment type="subcellular location">
    <subcellularLocation>
        <location evidence="3">Endoplasmic reticulum membrane</location>
        <topology evidence="3">Peripheral membrane protein</topology>
    </subcellularLocation>
    <subcellularLocation>
        <location evidence="2">Microsome membrane</location>
        <topology evidence="2">Peripheral membrane protein</topology>
    </subcellularLocation>
</comment>
<dbReference type="GO" id="GO:0004497">
    <property type="term" value="F:monooxygenase activity"/>
    <property type="evidence" value="ECO:0007669"/>
    <property type="project" value="UniProtKB-KW"/>
</dbReference>
<evidence type="ECO:0000256" key="7">
    <source>
        <dbReference type="ARBA" id="ARBA00022824"/>
    </source>
</evidence>
<evidence type="ECO:0000256" key="4">
    <source>
        <dbReference type="ARBA" id="ARBA00010617"/>
    </source>
</evidence>
<evidence type="ECO:0000256" key="6">
    <source>
        <dbReference type="ARBA" id="ARBA00022723"/>
    </source>
</evidence>
<evidence type="ECO:0000256" key="11">
    <source>
        <dbReference type="ARBA" id="ARBA00023033"/>
    </source>
</evidence>
<dbReference type="PANTHER" id="PTHR24292">
    <property type="entry name" value="CYTOCHROME P450"/>
    <property type="match status" value="1"/>
</dbReference>
<accession>A0A833VX33</accession>
<name>A0A833VX33_9HYME</name>
<evidence type="ECO:0000256" key="9">
    <source>
        <dbReference type="ARBA" id="ARBA00023002"/>
    </source>
</evidence>
<dbReference type="SUPFAM" id="SSF48264">
    <property type="entry name" value="Cytochrome P450"/>
    <property type="match status" value="2"/>
</dbReference>
<organism evidence="14 15">
    <name type="scientific">Frieseomelitta varia</name>
    <dbReference type="NCBI Taxonomy" id="561572"/>
    <lineage>
        <taxon>Eukaryota</taxon>
        <taxon>Metazoa</taxon>
        <taxon>Ecdysozoa</taxon>
        <taxon>Arthropoda</taxon>
        <taxon>Hexapoda</taxon>
        <taxon>Insecta</taxon>
        <taxon>Pterygota</taxon>
        <taxon>Neoptera</taxon>
        <taxon>Endopterygota</taxon>
        <taxon>Hymenoptera</taxon>
        <taxon>Apocrita</taxon>
        <taxon>Aculeata</taxon>
        <taxon>Apoidea</taxon>
        <taxon>Anthophila</taxon>
        <taxon>Apidae</taxon>
        <taxon>Frieseomelitta</taxon>
    </lineage>
</organism>
<evidence type="ECO:0000256" key="3">
    <source>
        <dbReference type="ARBA" id="ARBA00004406"/>
    </source>
</evidence>
<comment type="cofactor">
    <cofactor evidence="1">
        <name>heme</name>
        <dbReference type="ChEBI" id="CHEBI:30413"/>
    </cofactor>
</comment>
<dbReference type="Proteomes" id="UP000655588">
    <property type="component" value="Unassembled WGS sequence"/>
</dbReference>
<dbReference type="InterPro" id="IPR036396">
    <property type="entry name" value="Cyt_P450_sf"/>
</dbReference>
<keyword evidence="8" id="KW-0492">Microsome</keyword>
<keyword evidence="7" id="KW-0256">Endoplasmic reticulum</keyword>
<protein>
    <recommendedName>
        <fullName evidence="16">Cytochrome P450</fullName>
    </recommendedName>
</protein>
<sequence>MSKVDNLFLAAQAQLFFNAGFENSSLTISNALYELAWNPEIQEKTREEIQTVLKKYDGKITYDGLGEMKYLASVMLETLRKYPVLQWLSRTPMEPYTFSGTKVTIPKGQQVFIPIYSIQRDPEIFPNPEAFDPDRFSEENIKTRHPMSHLPFGDGPRHCSGIRLAKVQLKVAMVTILSKYKVEVCEKTQAVGLVVAVFLLIYYYSVSKLEFWQKRGVKGPRPIPFFGNFKDIFLGRSCIHDCFEKVYYDYKDEPVIGLYAGNNPLLVLRDPDLMKDVLIKDFPKFAERTQRPYREVEPLSEHLFRLEVERWRPLRTRLSPVFTSGKLKEMFHLLLECSEHFGRYLERIIAKGEPIECREISAKFTTDVIGSCAFGIEMNALAAEDSEFRKMGRKVFQTSWKTMIRDRLREYPFLFKLFGRFFVEKDVAAFFTRITKESIDYRIEHNVRRYDFVDSLIDLKQNPDKTRLLEIDDVLLTAQAFVFFAAGFETSSLTISHFLYELAVNQSIQEKVREEIKNVLQKTNGVVMYDSIKEMKYLDACFQETLRKYPVLVWLSRTALVDYTFSGTKITIPKGQQVFIPVYAIQMDPAVYPNPQVFDPERFTGDNAKSRHPMFFLPFGDGPRNCIGARFAKNQSKIAIITILSRFKVEVCDKTFKKYDMDKKALFLLQPTHGIYVKMTKLTE</sequence>
<dbReference type="GO" id="GO:0005789">
    <property type="term" value="C:endoplasmic reticulum membrane"/>
    <property type="evidence" value="ECO:0007669"/>
    <property type="project" value="UniProtKB-SubCell"/>
</dbReference>
<keyword evidence="5 13" id="KW-0349">Heme</keyword>
<dbReference type="Gene3D" id="1.10.630.10">
    <property type="entry name" value="Cytochrome P450"/>
    <property type="match status" value="2"/>
</dbReference>
<dbReference type="GO" id="GO:0020037">
    <property type="term" value="F:heme binding"/>
    <property type="evidence" value="ECO:0007669"/>
    <property type="project" value="InterPro"/>
</dbReference>
<proteinExistence type="inferred from homology"/>
<comment type="similarity">
    <text evidence="4 13">Belongs to the cytochrome P450 family.</text>
</comment>
<keyword evidence="10 13" id="KW-0408">Iron</keyword>
<evidence type="ECO:0000256" key="5">
    <source>
        <dbReference type="ARBA" id="ARBA00022617"/>
    </source>
</evidence>
<dbReference type="PRINTS" id="PR00385">
    <property type="entry name" value="P450"/>
</dbReference>